<organism evidence="2 3">
    <name type="scientific">Elysia crispata</name>
    <name type="common">lettuce slug</name>
    <dbReference type="NCBI Taxonomy" id="231223"/>
    <lineage>
        <taxon>Eukaryota</taxon>
        <taxon>Metazoa</taxon>
        <taxon>Spiralia</taxon>
        <taxon>Lophotrochozoa</taxon>
        <taxon>Mollusca</taxon>
        <taxon>Gastropoda</taxon>
        <taxon>Heterobranchia</taxon>
        <taxon>Euthyneura</taxon>
        <taxon>Panpulmonata</taxon>
        <taxon>Sacoglossa</taxon>
        <taxon>Placobranchoidea</taxon>
        <taxon>Plakobranchidae</taxon>
        <taxon>Elysia</taxon>
    </lineage>
</organism>
<evidence type="ECO:0000313" key="3">
    <source>
        <dbReference type="Proteomes" id="UP001283361"/>
    </source>
</evidence>
<feature type="region of interest" description="Disordered" evidence="1">
    <location>
        <begin position="1"/>
        <end position="50"/>
    </location>
</feature>
<protein>
    <submittedName>
        <fullName evidence="2">Uncharacterized protein</fullName>
    </submittedName>
</protein>
<gene>
    <name evidence="2" type="ORF">RRG08_020214</name>
</gene>
<sequence length="132" mass="14474">MVRPGTSRDSIPREGGDHAEPKDSASLVREKLHNPGAPHAPSNGLVMNQSPTKHTSVEKNFTTLVHLEQGFAVKPLTMRGPSRAEREGQIFDGEINVVDLKALLNFDLGREKKSLLLRPVLPPTDCSLCPQF</sequence>
<dbReference type="Proteomes" id="UP001283361">
    <property type="component" value="Unassembled WGS sequence"/>
</dbReference>
<reference evidence="2" key="1">
    <citation type="journal article" date="2023" name="G3 (Bethesda)">
        <title>A reference genome for the long-term kleptoplast-retaining sea slug Elysia crispata morphotype clarki.</title>
        <authorList>
            <person name="Eastman K.E."/>
            <person name="Pendleton A.L."/>
            <person name="Shaikh M.A."/>
            <person name="Suttiyut T."/>
            <person name="Ogas R."/>
            <person name="Tomko P."/>
            <person name="Gavelis G."/>
            <person name="Widhalm J.R."/>
            <person name="Wisecaver J.H."/>
        </authorList>
    </citation>
    <scope>NUCLEOTIDE SEQUENCE</scope>
    <source>
        <strain evidence="2">ECLA1</strain>
    </source>
</reference>
<proteinExistence type="predicted"/>
<dbReference type="AlphaFoldDB" id="A0AAE1A260"/>
<comment type="caution">
    <text evidence="2">The sequence shown here is derived from an EMBL/GenBank/DDBJ whole genome shotgun (WGS) entry which is preliminary data.</text>
</comment>
<accession>A0AAE1A260</accession>
<feature type="compositionally biased region" description="Basic and acidic residues" evidence="1">
    <location>
        <begin position="10"/>
        <end position="33"/>
    </location>
</feature>
<dbReference type="EMBL" id="JAWDGP010002798">
    <property type="protein sequence ID" value="KAK3779869.1"/>
    <property type="molecule type" value="Genomic_DNA"/>
</dbReference>
<keyword evidence="3" id="KW-1185">Reference proteome</keyword>
<name>A0AAE1A260_9GAST</name>
<evidence type="ECO:0000313" key="2">
    <source>
        <dbReference type="EMBL" id="KAK3779869.1"/>
    </source>
</evidence>
<evidence type="ECO:0000256" key="1">
    <source>
        <dbReference type="SAM" id="MobiDB-lite"/>
    </source>
</evidence>